<evidence type="ECO:0000313" key="1">
    <source>
        <dbReference type="EMBL" id="OBX01577.1"/>
    </source>
</evidence>
<accession>A0AB36DWK7</accession>
<reference evidence="1 2" key="1">
    <citation type="submission" date="2014-11" db="EMBL/GenBank/DDBJ databases">
        <title>Pan-genome of Gallibacterium spp.</title>
        <authorList>
            <person name="Kudirkiene E."/>
            <person name="Bojesen A.M."/>
        </authorList>
    </citation>
    <scope>NUCLEOTIDE SEQUENCE [LARGE SCALE GENOMIC DNA]</scope>
    <source>
        <strain evidence="1 2">Gerl. 2740/89</strain>
    </source>
</reference>
<dbReference type="AlphaFoldDB" id="A0AB36DWK7"/>
<dbReference type="EMBL" id="JTJQ01000013">
    <property type="protein sequence ID" value="OBX01577.1"/>
    <property type="molecule type" value="Genomic_DNA"/>
</dbReference>
<keyword evidence="2" id="KW-1185">Reference proteome</keyword>
<proteinExistence type="predicted"/>
<protein>
    <submittedName>
        <fullName evidence="1">Uncharacterized protein</fullName>
    </submittedName>
</protein>
<comment type="caution">
    <text evidence="1">The sequence shown here is derived from an EMBL/GenBank/DDBJ whole genome shotgun (WGS) entry which is preliminary data.</text>
</comment>
<gene>
    <name evidence="1" type="ORF">QV05_05080</name>
</gene>
<dbReference type="Proteomes" id="UP000092594">
    <property type="component" value="Unassembled WGS sequence"/>
</dbReference>
<name>A0AB36DWK7_9PAST</name>
<evidence type="ECO:0000313" key="2">
    <source>
        <dbReference type="Proteomes" id="UP000092594"/>
    </source>
</evidence>
<organism evidence="1 2">
    <name type="scientific">Gallibacterium genomosp. 1</name>
    <dbReference type="NCBI Taxonomy" id="155515"/>
    <lineage>
        <taxon>Bacteria</taxon>
        <taxon>Pseudomonadati</taxon>
        <taxon>Pseudomonadota</taxon>
        <taxon>Gammaproteobacteria</taxon>
        <taxon>Pasteurellales</taxon>
        <taxon>Pasteurellaceae</taxon>
        <taxon>Gallibacterium</taxon>
    </lineage>
</organism>
<sequence length="95" mass="10680">MLLDKKISKNPAFPADMITQGGDLGSNLINNKSSVNLPITVNIIVYVGATDYDYSGNPFIYNIYDLTRNSFKIYAERPRPGLEARIWGKYLCIAF</sequence>